<dbReference type="NCBIfam" id="TIGR00247">
    <property type="entry name" value="endolytic transglycosylase MltG"/>
    <property type="match status" value="1"/>
</dbReference>
<comment type="caution">
    <text evidence="8">The sequence shown here is derived from an EMBL/GenBank/DDBJ whole genome shotgun (WGS) entry which is preliminary data.</text>
</comment>
<evidence type="ECO:0000256" key="6">
    <source>
        <dbReference type="ARBA" id="ARBA00023316"/>
    </source>
</evidence>
<keyword evidence="9" id="KW-1185">Reference proteome</keyword>
<dbReference type="RefSeq" id="WP_186894037.1">
    <property type="nucleotide sequence ID" value="NZ_WJBE01000006.1"/>
</dbReference>
<dbReference type="Gene3D" id="3.30.1490.480">
    <property type="entry name" value="Endolytic murein transglycosylase"/>
    <property type="match status" value="2"/>
</dbReference>
<dbReference type="InterPro" id="IPR003770">
    <property type="entry name" value="MLTG-like"/>
</dbReference>
<sequence>MSNRTNQSRPSPRKKPGKLIAIILLLLVVFGATGVFSFNYFIGQMLEPVGDGDLVYVQIEEGAVISDVAELLAEKSLIRDVFAFEMLAKKENTAHQIQSGYYAFSPAESAQQILDRLVTGDVADATVTIPEGRNISEFAQILEEKNICDAEAFVEETKKVSEYQKDYPLLSAIPLTEKDGVSRTLEGYLFPDTYSFSPDTEPSEVVTAMLDRFVEVYDQEYIKRTKEMGKTVDEIVIMASIVELETKLVEDKANAASVFYNRIAADMPLQSDITVDYARGEKTAVLTTEQTQFPSPYNTYINTGLPFGPICSFGETSLEAALYPAETKYLYFVADMNSGKIYFNETYEEHLEDVQKYMGN</sequence>
<dbReference type="PANTHER" id="PTHR30518">
    <property type="entry name" value="ENDOLYTIC MUREIN TRANSGLYCOSYLASE"/>
    <property type="match status" value="1"/>
</dbReference>
<dbReference type="Proteomes" id="UP000622405">
    <property type="component" value="Unassembled WGS sequence"/>
</dbReference>
<evidence type="ECO:0000256" key="3">
    <source>
        <dbReference type="ARBA" id="ARBA00022989"/>
    </source>
</evidence>
<organism evidence="8 9">
    <name type="scientific">Acetobacterium malicum</name>
    <dbReference type="NCBI Taxonomy" id="52692"/>
    <lineage>
        <taxon>Bacteria</taxon>
        <taxon>Bacillati</taxon>
        <taxon>Bacillota</taxon>
        <taxon>Clostridia</taxon>
        <taxon>Eubacteriales</taxon>
        <taxon>Eubacteriaceae</taxon>
        <taxon>Acetobacterium</taxon>
    </lineage>
</organism>
<gene>
    <name evidence="7 8" type="primary">mltG</name>
    <name evidence="8" type="ORF">GH811_08255</name>
</gene>
<comment type="similarity">
    <text evidence="7">Belongs to the transglycosylase MltG family.</text>
</comment>
<feature type="site" description="Important for catalytic activity" evidence="7">
    <location>
        <position position="245"/>
    </location>
</feature>
<dbReference type="CDD" id="cd08010">
    <property type="entry name" value="MltG_like"/>
    <property type="match status" value="1"/>
</dbReference>
<keyword evidence="6 7" id="KW-0961">Cell wall biogenesis/degradation</keyword>
<dbReference type="PANTHER" id="PTHR30518:SF2">
    <property type="entry name" value="ENDOLYTIC MUREIN TRANSGLYCOSYLASE"/>
    <property type="match status" value="1"/>
</dbReference>
<keyword evidence="4 7" id="KW-0472">Membrane</keyword>
<dbReference type="Pfam" id="PF02618">
    <property type="entry name" value="YceG"/>
    <property type="match status" value="1"/>
</dbReference>
<name>A0ABR6YWK6_9FIRM</name>
<proteinExistence type="inferred from homology"/>
<evidence type="ECO:0000256" key="2">
    <source>
        <dbReference type="ARBA" id="ARBA00022692"/>
    </source>
</evidence>
<keyword evidence="3 7" id="KW-1133">Transmembrane helix</keyword>
<evidence type="ECO:0000256" key="5">
    <source>
        <dbReference type="ARBA" id="ARBA00023239"/>
    </source>
</evidence>
<evidence type="ECO:0000313" key="9">
    <source>
        <dbReference type="Proteomes" id="UP000622405"/>
    </source>
</evidence>
<evidence type="ECO:0000256" key="7">
    <source>
        <dbReference type="HAMAP-Rule" id="MF_02065"/>
    </source>
</evidence>
<keyword evidence="5 7" id="KW-0456">Lyase</keyword>
<evidence type="ECO:0000256" key="1">
    <source>
        <dbReference type="ARBA" id="ARBA00022475"/>
    </source>
</evidence>
<evidence type="ECO:0000313" key="8">
    <source>
        <dbReference type="EMBL" id="MBC3899606.1"/>
    </source>
</evidence>
<accession>A0ABR6YWK6</accession>
<keyword evidence="1 7" id="KW-1003">Cell membrane</keyword>
<dbReference type="HAMAP" id="MF_02065">
    <property type="entry name" value="MltG"/>
    <property type="match status" value="1"/>
</dbReference>
<comment type="catalytic activity">
    <reaction evidence="7">
        <text>a peptidoglycan chain = a peptidoglycan chain with N-acetyl-1,6-anhydromuramyl-[peptide] at the reducing end + a peptidoglycan chain with N-acetylglucosamine at the non-reducing end.</text>
        <dbReference type="EC" id="4.2.2.29"/>
    </reaction>
</comment>
<comment type="function">
    <text evidence="7">Functions as a peptidoglycan terminase that cleaves nascent peptidoglycan strands endolytically to terminate their elongation.</text>
</comment>
<keyword evidence="2 7" id="KW-0812">Transmembrane</keyword>
<protein>
    <recommendedName>
        <fullName evidence="7">Endolytic murein transglycosylase</fullName>
        <ecNumber evidence="7">4.2.2.29</ecNumber>
    </recommendedName>
    <alternativeName>
        <fullName evidence="7">Peptidoglycan lytic transglycosylase</fullName>
    </alternativeName>
    <alternativeName>
        <fullName evidence="7">Peptidoglycan polymerization terminase</fullName>
    </alternativeName>
</protein>
<dbReference type="EC" id="4.2.2.29" evidence="7"/>
<dbReference type="EMBL" id="WJBE01000006">
    <property type="protein sequence ID" value="MBC3899606.1"/>
    <property type="molecule type" value="Genomic_DNA"/>
</dbReference>
<dbReference type="Gene3D" id="3.30.160.60">
    <property type="entry name" value="Classic Zinc Finger"/>
    <property type="match status" value="1"/>
</dbReference>
<reference evidence="8 9" key="1">
    <citation type="journal article" date="2020" name="mSystems">
        <title>Defining Genomic and Predicted Metabolic Features of the Acetobacterium Genus.</title>
        <authorList>
            <person name="Ross D.E."/>
            <person name="Marshall C.W."/>
            <person name="Gulliver D."/>
            <person name="May H.D."/>
            <person name="Norman R.S."/>
        </authorList>
    </citation>
    <scope>NUCLEOTIDE SEQUENCE [LARGE SCALE GENOMIC DNA]</scope>
    <source>
        <strain evidence="8 9">DSM 4132</strain>
    </source>
</reference>
<evidence type="ECO:0000256" key="4">
    <source>
        <dbReference type="ARBA" id="ARBA00023136"/>
    </source>
</evidence>